<name>A0A8J8TD19_9EURY</name>
<dbReference type="InterPro" id="IPR058312">
    <property type="entry name" value="DUF7999"/>
</dbReference>
<protein>
    <recommendedName>
        <fullName evidence="1">DUF7999 domain-containing protein</fullName>
    </recommendedName>
</protein>
<dbReference type="AlphaFoldDB" id="A0A8J8TD19"/>
<dbReference type="EMBL" id="RKLU01000002">
    <property type="protein sequence ID" value="TQQ82621.1"/>
    <property type="molecule type" value="Genomic_DNA"/>
</dbReference>
<keyword evidence="3" id="KW-1185">Reference proteome</keyword>
<evidence type="ECO:0000313" key="2">
    <source>
        <dbReference type="EMBL" id="TQQ82621.1"/>
    </source>
</evidence>
<feature type="domain" description="DUF7999" evidence="1">
    <location>
        <begin position="7"/>
        <end position="79"/>
    </location>
</feature>
<comment type="caution">
    <text evidence="2">The sequence shown here is derived from an EMBL/GenBank/DDBJ whole genome shotgun (WGS) entry which is preliminary data.</text>
</comment>
<dbReference type="OrthoDB" id="341543at2157"/>
<gene>
    <name evidence="2" type="ORF">EGH24_03990</name>
</gene>
<sequence length="89" mass="9715">MMVPQAERRITGTVTTERNRYGAMTLRSGDNETLQIVDCASPQLGRELDKLSVGDKVTVTVEEAPCRGKGWQVTAVEHQCDVDAPLVAN</sequence>
<proteinExistence type="predicted"/>
<accession>A0A8J8TD19</accession>
<organism evidence="2 3">
    <name type="scientific">Halonotius terrestris</name>
    <dbReference type="NCBI Taxonomy" id="2487750"/>
    <lineage>
        <taxon>Archaea</taxon>
        <taxon>Methanobacteriati</taxon>
        <taxon>Methanobacteriota</taxon>
        <taxon>Stenosarchaea group</taxon>
        <taxon>Halobacteria</taxon>
        <taxon>Halobacteriales</taxon>
        <taxon>Haloferacaceae</taxon>
        <taxon>Halonotius</taxon>
    </lineage>
</organism>
<evidence type="ECO:0000259" key="1">
    <source>
        <dbReference type="Pfam" id="PF26006"/>
    </source>
</evidence>
<dbReference type="Proteomes" id="UP000705823">
    <property type="component" value="Unassembled WGS sequence"/>
</dbReference>
<reference evidence="2" key="1">
    <citation type="submission" date="2019-02" db="EMBL/GenBank/DDBJ databases">
        <title>Halonotius sp. a new haloarchaeum isolated from saline soil.</title>
        <authorList>
            <person name="Duran-Viseras A."/>
            <person name="Sanchez-Porro C."/>
            <person name="Ventosa A."/>
        </authorList>
    </citation>
    <scope>NUCLEOTIDE SEQUENCE</scope>
    <source>
        <strain evidence="2">F15B</strain>
    </source>
</reference>
<dbReference type="RefSeq" id="WP_142978886.1">
    <property type="nucleotide sequence ID" value="NZ_RKLU01000002.1"/>
</dbReference>
<dbReference type="Pfam" id="PF26006">
    <property type="entry name" value="DUF7999"/>
    <property type="match status" value="1"/>
</dbReference>
<evidence type="ECO:0000313" key="3">
    <source>
        <dbReference type="Proteomes" id="UP000705823"/>
    </source>
</evidence>